<evidence type="ECO:0000313" key="3">
    <source>
        <dbReference type="EMBL" id="AHE97085.1"/>
    </source>
</evidence>
<dbReference type="GO" id="GO:0005737">
    <property type="term" value="C:cytoplasm"/>
    <property type="evidence" value="ECO:0007669"/>
    <property type="project" value="TreeGrafter"/>
</dbReference>
<dbReference type="PANTHER" id="PTHR13748">
    <property type="entry name" value="COBW-RELATED"/>
    <property type="match status" value="1"/>
</dbReference>
<organism evidence="3 4">
    <name type="scientific">Thioalkalivibrio paradoxus ARh 1</name>
    <dbReference type="NCBI Taxonomy" id="713585"/>
    <lineage>
        <taxon>Bacteria</taxon>
        <taxon>Pseudomonadati</taxon>
        <taxon>Pseudomonadota</taxon>
        <taxon>Gammaproteobacteria</taxon>
        <taxon>Chromatiales</taxon>
        <taxon>Ectothiorhodospiraceae</taxon>
        <taxon>Thioalkalivibrio</taxon>
    </lineage>
</organism>
<evidence type="ECO:0000313" key="4">
    <source>
        <dbReference type="Proteomes" id="UP000005289"/>
    </source>
</evidence>
<sequence length="352" mass="39130">MSGPGMRPPRDIPVNLVTGFLGVGKTTAIRNLLRQRPSGEHWAVLVNEFGEIGVDGGLLADTGVALEEIPGGCLCCVSAQLFTVGLNRLIRQRRPDRILIEPTGLGHPAQILRTLTEPPYAGVLDLRATMTLIDARHLASLRHREHPIWRDQIALADILVANKLDLYTEADREALRDYVAQMPAPRPLVVETSNGRVAVEWLSRPRLDRGGALFPEARAFLQAQAAQGHHDHDHDHDHGHHASGAAPGDWVTVDTRGDGYIGRSWWLPVDRELDHASLQRWVRAFSGERLKGLMRTERGWQQLNRVDGDGELEDLPPPSEPIRPRIEAIVPEHRPDLLQAFDAALRGTERRA</sequence>
<accession>W0DJL8</accession>
<protein>
    <submittedName>
        <fullName evidence="3">Cobalamin biosynthesis protein P47K</fullName>
    </submittedName>
</protein>
<evidence type="ECO:0000256" key="1">
    <source>
        <dbReference type="SAM" id="MobiDB-lite"/>
    </source>
</evidence>
<dbReference type="Gene3D" id="3.40.50.300">
    <property type="entry name" value="P-loop containing nucleotide triphosphate hydrolases"/>
    <property type="match status" value="1"/>
</dbReference>
<dbReference type="InterPro" id="IPR003495">
    <property type="entry name" value="CobW/HypB/UreG_nucleotide-bd"/>
</dbReference>
<keyword evidence="4" id="KW-1185">Reference proteome</keyword>
<dbReference type="Pfam" id="PF02492">
    <property type="entry name" value="cobW"/>
    <property type="match status" value="1"/>
</dbReference>
<dbReference type="AlphaFoldDB" id="W0DJL8"/>
<feature type="compositionally biased region" description="Basic and acidic residues" evidence="1">
    <location>
        <begin position="228"/>
        <end position="240"/>
    </location>
</feature>
<dbReference type="Proteomes" id="UP000005289">
    <property type="component" value="Chromosome"/>
</dbReference>
<dbReference type="HOGENOM" id="CLU_017452_1_2_6"/>
<dbReference type="EMBL" id="CP007029">
    <property type="protein sequence ID" value="AHE97085.1"/>
    <property type="molecule type" value="Genomic_DNA"/>
</dbReference>
<gene>
    <name evidence="3" type="ORF">THITH_00975</name>
</gene>
<name>W0DJL8_9GAMM</name>
<dbReference type="KEGG" id="tti:THITH_00975"/>
<proteinExistence type="predicted"/>
<dbReference type="PANTHER" id="PTHR13748:SF46">
    <property type="entry name" value="ZINC CHAPERONE YEIR"/>
    <property type="match status" value="1"/>
</dbReference>
<reference evidence="3 4" key="1">
    <citation type="submission" date="2013-12" db="EMBL/GenBank/DDBJ databases">
        <authorList>
            <consortium name="DOE Joint Genome Institute"/>
            <person name="Muyzer G."/>
            <person name="Huntemann M."/>
            <person name="Han J."/>
            <person name="Chen A."/>
            <person name="Kyrpides N."/>
            <person name="Mavromatis K."/>
            <person name="Markowitz V."/>
            <person name="Palaniappan K."/>
            <person name="Ivanova N."/>
            <person name="Schaumberg A."/>
            <person name="Pati A."/>
            <person name="Liolios K."/>
            <person name="Nordberg H.P."/>
            <person name="Cantor M.N."/>
            <person name="Hua S.X."/>
            <person name="Woyke T."/>
        </authorList>
    </citation>
    <scope>NUCLEOTIDE SEQUENCE [LARGE SCALE GENOMIC DNA]</scope>
    <source>
        <strain evidence="3 4">ARh 1</strain>
    </source>
</reference>
<dbReference type="STRING" id="713585.THITH_00975"/>
<dbReference type="InterPro" id="IPR051316">
    <property type="entry name" value="Zinc-reg_GTPase_activator"/>
</dbReference>
<dbReference type="SUPFAM" id="SSF52540">
    <property type="entry name" value="P-loop containing nucleoside triphosphate hydrolases"/>
    <property type="match status" value="1"/>
</dbReference>
<feature type="region of interest" description="Disordered" evidence="1">
    <location>
        <begin position="224"/>
        <end position="249"/>
    </location>
</feature>
<dbReference type="CDD" id="cd03112">
    <property type="entry name" value="CobW-like"/>
    <property type="match status" value="1"/>
</dbReference>
<evidence type="ECO:0000259" key="2">
    <source>
        <dbReference type="Pfam" id="PF02492"/>
    </source>
</evidence>
<feature type="domain" description="CobW/HypB/UreG nucleotide-binding" evidence="2">
    <location>
        <begin position="13"/>
        <end position="186"/>
    </location>
</feature>
<dbReference type="InterPro" id="IPR027417">
    <property type="entry name" value="P-loop_NTPase"/>
</dbReference>